<dbReference type="Proteomes" id="UP000178187">
    <property type="component" value="Unassembled WGS sequence"/>
</dbReference>
<protein>
    <recommendedName>
        <fullName evidence="4">Type II secretion system protein GspG C-terminal domain-containing protein</fullName>
    </recommendedName>
</protein>
<accession>A0A1G1KTT1</accession>
<dbReference type="AlphaFoldDB" id="A0A1G1KTT1"/>
<organism evidence="2 3">
    <name type="scientific">Candidatus Danuiimicrobium aquiferis</name>
    <dbReference type="NCBI Taxonomy" id="1801832"/>
    <lineage>
        <taxon>Bacteria</taxon>
        <taxon>Pseudomonadati</taxon>
        <taxon>Candidatus Omnitrophota</taxon>
        <taxon>Candidatus Danuiimicrobium</taxon>
    </lineage>
</organism>
<name>A0A1G1KTT1_9BACT</name>
<comment type="caution">
    <text evidence="2">The sequence shown here is derived from an EMBL/GenBank/DDBJ whole genome shotgun (WGS) entry which is preliminary data.</text>
</comment>
<evidence type="ECO:0000313" key="3">
    <source>
        <dbReference type="Proteomes" id="UP000178187"/>
    </source>
</evidence>
<gene>
    <name evidence="2" type="ORF">A3G33_03400</name>
</gene>
<dbReference type="NCBIfam" id="TIGR02532">
    <property type="entry name" value="IV_pilin_GFxxxE"/>
    <property type="match status" value="1"/>
</dbReference>
<keyword evidence="1" id="KW-0812">Transmembrane</keyword>
<keyword evidence="1" id="KW-0472">Membrane</keyword>
<dbReference type="EMBL" id="MHFR01000051">
    <property type="protein sequence ID" value="OGW96363.1"/>
    <property type="molecule type" value="Genomic_DNA"/>
</dbReference>
<evidence type="ECO:0008006" key="4">
    <source>
        <dbReference type="Google" id="ProtNLM"/>
    </source>
</evidence>
<evidence type="ECO:0000256" key="1">
    <source>
        <dbReference type="SAM" id="Phobius"/>
    </source>
</evidence>
<dbReference type="SUPFAM" id="SSF54523">
    <property type="entry name" value="Pili subunits"/>
    <property type="match status" value="1"/>
</dbReference>
<dbReference type="InterPro" id="IPR012902">
    <property type="entry name" value="N_methyl_site"/>
</dbReference>
<feature type="transmembrane region" description="Helical" evidence="1">
    <location>
        <begin position="20"/>
        <end position="38"/>
    </location>
</feature>
<dbReference type="InterPro" id="IPR045584">
    <property type="entry name" value="Pilin-like"/>
</dbReference>
<sequence length="168" mass="18499">MKKNILYTVLKNKKKAVSGFTLAELLIVTVIVGILGIISMPKFYAQKETAKISEALSILSAIRQNERAYFLEKGSYKIIVPNANATDWGEIGMLDPSPDPPAGEFDYEFKSGEEGIYYAFATRTANNNYMGYAGKFVRVRDSDGKAVCSADTDHPLISDSACLQPWPS</sequence>
<evidence type="ECO:0000313" key="2">
    <source>
        <dbReference type="EMBL" id="OGW96363.1"/>
    </source>
</evidence>
<proteinExistence type="predicted"/>
<keyword evidence="1" id="KW-1133">Transmembrane helix</keyword>
<dbReference type="Pfam" id="PF07963">
    <property type="entry name" value="N_methyl"/>
    <property type="match status" value="1"/>
</dbReference>
<dbReference type="Gene3D" id="3.30.700.10">
    <property type="entry name" value="Glycoprotein, Type 4 Pilin"/>
    <property type="match status" value="1"/>
</dbReference>
<reference evidence="2 3" key="1">
    <citation type="journal article" date="2016" name="Nat. Commun.">
        <title>Thousands of microbial genomes shed light on interconnected biogeochemical processes in an aquifer system.</title>
        <authorList>
            <person name="Anantharaman K."/>
            <person name="Brown C.T."/>
            <person name="Hug L.A."/>
            <person name="Sharon I."/>
            <person name="Castelle C.J."/>
            <person name="Probst A.J."/>
            <person name="Thomas B.C."/>
            <person name="Singh A."/>
            <person name="Wilkins M.J."/>
            <person name="Karaoz U."/>
            <person name="Brodie E.L."/>
            <person name="Williams K.H."/>
            <person name="Hubbard S.S."/>
            <person name="Banfield J.F."/>
        </authorList>
    </citation>
    <scope>NUCLEOTIDE SEQUENCE [LARGE SCALE GENOMIC DNA]</scope>
</reference>